<feature type="transmembrane region" description="Helical" evidence="6">
    <location>
        <begin position="53"/>
        <end position="73"/>
    </location>
</feature>
<reference evidence="8" key="1">
    <citation type="journal article" date="2019" name="Int. J. Syst. Evol. Microbiol.">
        <title>The Global Catalogue of Microorganisms (GCM) 10K type strain sequencing project: providing services to taxonomists for standard genome sequencing and annotation.</title>
        <authorList>
            <consortium name="The Broad Institute Genomics Platform"/>
            <consortium name="The Broad Institute Genome Sequencing Center for Infectious Disease"/>
            <person name="Wu L."/>
            <person name="Ma J."/>
        </authorList>
    </citation>
    <scope>NUCLEOTIDE SEQUENCE [LARGE SCALE GENOMIC DNA]</scope>
    <source>
        <strain evidence="8">CCUG 50754</strain>
    </source>
</reference>
<keyword evidence="8" id="KW-1185">Reference proteome</keyword>
<evidence type="ECO:0000256" key="2">
    <source>
        <dbReference type="ARBA" id="ARBA00022475"/>
    </source>
</evidence>
<evidence type="ECO:0000256" key="5">
    <source>
        <dbReference type="ARBA" id="ARBA00023136"/>
    </source>
</evidence>
<proteinExistence type="predicted"/>
<dbReference type="EMBL" id="JBHTIM010000001">
    <property type="protein sequence ID" value="MFD0782091.1"/>
    <property type="molecule type" value="Genomic_DNA"/>
</dbReference>
<evidence type="ECO:0000256" key="3">
    <source>
        <dbReference type="ARBA" id="ARBA00022692"/>
    </source>
</evidence>
<evidence type="ECO:0000256" key="6">
    <source>
        <dbReference type="SAM" id="Phobius"/>
    </source>
</evidence>
<feature type="transmembrane region" description="Helical" evidence="6">
    <location>
        <begin position="126"/>
        <end position="154"/>
    </location>
</feature>
<organism evidence="7 8">
    <name type="scientific">Microbacterium koreense</name>
    <dbReference type="NCBI Taxonomy" id="323761"/>
    <lineage>
        <taxon>Bacteria</taxon>
        <taxon>Bacillati</taxon>
        <taxon>Actinomycetota</taxon>
        <taxon>Actinomycetes</taxon>
        <taxon>Micrococcales</taxon>
        <taxon>Microbacteriaceae</taxon>
        <taxon>Microbacterium</taxon>
    </lineage>
</organism>
<comment type="caution">
    <text evidence="7">The sequence shown here is derived from an EMBL/GenBank/DDBJ whole genome shotgun (WGS) entry which is preliminary data.</text>
</comment>
<feature type="transmembrane region" description="Helical" evidence="6">
    <location>
        <begin position="250"/>
        <end position="269"/>
    </location>
</feature>
<dbReference type="Pfam" id="PF03706">
    <property type="entry name" value="LPG_synthase_TM"/>
    <property type="match status" value="1"/>
</dbReference>
<dbReference type="RefSeq" id="WP_378753369.1">
    <property type="nucleotide sequence ID" value="NZ_JBHSSV010000015.1"/>
</dbReference>
<keyword evidence="4 6" id="KW-1133">Transmembrane helix</keyword>
<evidence type="ECO:0000313" key="8">
    <source>
        <dbReference type="Proteomes" id="UP001597042"/>
    </source>
</evidence>
<keyword evidence="5 6" id="KW-0472">Membrane</keyword>
<accession>A0ABW2ZTV5</accession>
<comment type="subcellular location">
    <subcellularLocation>
        <location evidence="1">Cell membrane</location>
        <topology evidence="1">Multi-pass membrane protein</topology>
    </subcellularLocation>
</comment>
<name>A0ABW2ZTV5_9MICO</name>
<dbReference type="InterPro" id="IPR022791">
    <property type="entry name" value="L-PG_synthase/AglD"/>
</dbReference>
<gene>
    <name evidence="7" type="ORF">ACFQZV_12385</name>
</gene>
<feature type="transmembrane region" description="Helical" evidence="6">
    <location>
        <begin position="166"/>
        <end position="185"/>
    </location>
</feature>
<evidence type="ECO:0000256" key="4">
    <source>
        <dbReference type="ARBA" id="ARBA00022989"/>
    </source>
</evidence>
<sequence>MSEAPASLPHWRRKALRWGITVLVVGVIGYFFARALWDNWDQIQAEQLSFDGLWIVVVLVFALAVPLTGLLWARIVRVLDRDAHVTVTEAVAVQCASWLLKYIPGQVGSVVNKVVWAGRKGISRTLIVISFVYENVFLQLASIVPSVLILLISLGPEIFGDNVTLLLAPLLVLIPMAAVMYKPLFHKIVSVPARRALKQDLPQDYFLGSWRSLGFTVEFIGPRIVNAIGFVVICATVTEVTPAEWLPFGAAYALAGAIGILAFFVPSGLGVREAIIVLILSQYMPVAEAIVISLLARLLSTIGDGVIALIYAGVRRAVPKENRP</sequence>
<dbReference type="Proteomes" id="UP001597042">
    <property type="component" value="Unassembled WGS sequence"/>
</dbReference>
<evidence type="ECO:0000313" key="7">
    <source>
        <dbReference type="EMBL" id="MFD0782091.1"/>
    </source>
</evidence>
<protein>
    <submittedName>
        <fullName evidence="7">Lysylphosphatidylglycerol synthase domain-containing protein</fullName>
    </submittedName>
</protein>
<feature type="transmembrane region" description="Helical" evidence="6">
    <location>
        <begin position="15"/>
        <end position="33"/>
    </location>
</feature>
<keyword evidence="3 6" id="KW-0812">Transmembrane</keyword>
<evidence type="ECO:0000256" key="1">
    <source>
        <dbReference type="ARBA" id="ARBA00004651"/>
    </source>
</evidence>
<keyword evidence="2" id="KW-1003">Cell membrane</keyword>